<comment type="subcellular location">
    <subcellularLocation>
        <location evidence="1">Cell outer membrane</location>
    </subcellularLocation>
</comment>
<accession>A0A7G5IHD3</accession>
<evidence type="ECO:0000256" key="4">
    <source>
        <dbReference type="PROSITE-ProRule" id="PRU00473"/>
    </source>
</evidence>
<feature type="domain" description="OmpA-like" evidence="6">
    <location>
        <begin position="225"/>
        <end position="336"/>
    </location>
</feature>
<feature type="transmembrane region" description="Helical" evidence="5">
    <location>
        <begin position="89"/>
        <end position="112"/>
    </location>
</feature>
<dbReference type="InterPro" id="IPR021274">
    <property type="entry name" value="DUF2853"/>
</dbReference>
<dbReference type="Proteomes" id="UP000515292">
    <property type="component" value="Chromosome"/>
</dbReference>
<dbReference type="SUPFAM" id="SSF158587">
    <property type="entry name" value="Jann4075-like"/>
    <property type="match status" value="1"/>
</dbReference>
<dbReference type="AlphaFoldDB" id="A0A7G5IHD3"/>
<evidence type="ECO:0000313" key="8">
    <source>
        <dbReference type="Proteomes" id="UP000515292"/>
    </source>
</evidence>
<dbReference type="InterPro" id="IPR006665">
    <property type="entry name" value="OmpA-like"/>
</dbReference>
<dbReference type="Pfam" id="PF00691">
    <property type="entry name" value="OmpA"/>
    <property type="match status" value="1"/>
</dbReference>
<dbReference type="PANTHER" id="PTHR30329">
    <property type="entry name" value="STATOR ELEMENT OF FLAGELLAR MOTOR COMPLEX"/>
    <property type="match status" value="1"/>
</dbReference>
<gene>
    <name evidence="7" type="ORF">H3309_15980</name>
</gene>
<name>A0A7G5IHD3_9SPHN</name>
<dbReference type="GO" id="GO:0009279">
    <property type="term" value="C:cell outer membrane"/>
    <property type="evidence" value="ECO:0007669"/>
    <property type="project" value="UniProtKB-SubCell"/>
</dbReference>
<keyword evidence="5" id="KW-0812">Transmembrane</keyword>
<dbReference type="PRINTS" id="PR01021">
    <property type="entry name" value="OMPADOMAIN"/>
</dbReference>
<keyword evidence="5" id="KW-1133">Transmembrane helix</keyword>
<evidence type="ECO:0000313" key="7">
    <source>
        <dbReference type="EMBL" id="QMW22775.1"/>
    </source>
</evidence>
<keyword evidence="8" id="KW-1185">Reference proteome</keyword>
<dbReference type="InterPro" id="IPR050330">
    <property type="entry name" value="Bact_OuterMem_StrucFunc"/>
</dbReference>
<proteinExistence type="predicted"/>
<feature type="transmembrane region" description="Helical" evidence="5">
    <location>
        <begin position="124"/>
        <end position="147"/>
    </location>
</feature>
<keyword evidence="3" id="KW-0998">Cell outer membrane</keyword>
<dbReference type="KEGG" id="sand:H3309_15980"/>
<dbReference type="RefSeq" id="WP_182295991.1">
    <property type="nucleotide sequence ID" value="NZ_CP059851.1"/>
</dbReference>
<dbReference type="Pfam" id="PF11015">
    <property type="entry name" value="DUF2853"/>
    <property type="match status" value="1"/>
</dbReference>
<feature type="transmembrane region" description="Helical" evidence="5">
    <location>
        <begin position="159"/>
        <end position="182"/>
    </location>
</feature>
<dbReference type="Gene3D" id="1.10.238.120">
    <property type="entry name" value="Jann4075-like"/>
    <property type="match status" value="1"/>
</dbReference>
<evidence type="ECO:0000256" key="2">
    <source>
        <dbReference type="ARBA" id="ARBA00023136"/>
    </source>
</evidence>
<evidence type="ECO:0000256" key="3">
    <source>
        <dbReference type="ARBA" id="ARBA00023237"/>
    </source>
</evidence>
<dbReference type="PANTHER" id="PTHR30329:SF21">
    <property type="entry name" value="LIPOPROTEIN YIAD-RELATED"/>
    <property type="match status" value="1"/>
</dbReference>
<dbReference type="InterPro" id="IPR006664">
    <property type="entry name" value="OMP_bac"/>
</dbReference>
<dbReference type="InterPro" id="IPR023154">
    <property type="entry name" value="Jann4075-like_sf"/>
</dbReference>
<sequence>MAEDWAIDVRKYAPDADDAVIAGIVRYCGIALRTRDASLVSFSDKAETDRVRDGFCRKKLALTEPDEVVDAAIARVGERMAGDPTKNRVTVYYLLAEAFGKLGLFGAASAAVAEPVVAPAAAPVMAPAMATVAAMPAAAMAAPALAVPAAPADNRSDTGFMLTVLGTLGAIIVGAAIVSSLATGRSDDVPTLPSAPPVAVAAPVVAPAPAAPAAPAIPDGAGVIAAEVEGKPMVSVYFDTAKTDIAPDFVTATASVKAYLAANPSARAAVSGYNDPTGDAAFNAELSKNRAQAVKAALVASGVPDASIDLVKPADTTDSTTDMANARRVDIVVTGG</sequence>
<evidence type="ECO:0000256" key="5">
    <source>
        <dbReference type="SAM" id="Phobius"/>
    </source>
</evidence>
<dbReference type="EMBL" id="CP059851">
    <property type="protein sequence ID" value="QMW22775.1"/>
    <property type="molecule type" value="Genomic_DNA"/>
</dbReference>
<protein>
    <submittedName>
        <fullName evidence="7">DUF2853 family protein</fullName>
    </submittedName>
</protein>
<dbReference type="PROSITE" id="PS51123">
    <property type="entry name" value="OMPA_2"/>
    <property type="match status" value="1"/>
</dbReference>
<reference evidence="7 8" key="1">
    <citation type="submission" date="2020-07" db="EMBL/GenBank/DDBJ databases">
        <title>Complete genome sequence for Sandaracinobacter sp. M6.</title>
        <authorList>
            <person name="Tang Y."/>
            <person name="Liu Q."/>
            <person name="Guo Z."/>
            <person name="Lei P."/>
            <person name="Huang B."/>
        </authorList>
    </citation>
    <scope>NUCLEOTIDE SEQUENCE [LARGE SCALE GENOMIC DNA]</scope>
    <source>
        <strain evidence="7 8">M6</strain>
    </source>
</reference>
<dbReference type="CDD" id="cd07185">
    <property type="entry name" value="OmpA_C-like"/>
    <property type="match status" value="1"/>
</dbReference>
<evidence type="ECO:0000259" key="6">
    <source>
        <dbReference type="PROSITE" id="PS51123"/>
    </source>
</evidence>
<dbReference type="Gene3D" id="3.30.1330.60">
    <property type="entry name" value="OmpA-like domain"/>
    <property type="match status" value="1"/>
</dbReference>
<dbReference type="SUPFAM" id="SSF103088">
    <property type="entry name" value="OmpA-like"/>
    <property type="match status" value="1"/>
</dbReference>
<organism evidence="7 8">
    <name type="scientific">Sandaracinobacteroides saxicola</name>
    <dbReference type="NCBI Taxonomy" id="2759707"/>
    <lineage>
        <taxon>Bacteria</taxon>
        <taxon>Pseudomonadati</taxon>
        <taxon>Pseudomonadota</taxon>
        <taxon>Alphaproteobacteria</taxon>
        <taxon>Sphingomonadales</taxon>
        <taxon>Sphingosinicellaceae</taxon>
        <taxon>Sandaracinobacteroides</taxon>
    </lineage>
</organism>
<dbReference type="InterPro" id="IPR036737">
    <property type="entry name" value="OmpA-like_sf"/>
</dbReference>
<evidence type="ECO:0000256" key="1">
    <source>
        <dbReference type="ARBA" id="ARBA00004442"/>
    </source>
</evidence>
<keyword evidence="2 4" id="KW-0472">Membrane</keyword>